<dbReference type="GO" id="GO:0043546">
    <property type="term" value="F:molybdopterin cofactor binding"/>
    <property type="evidence" value="ECO:0007669"/>
    <property type="project" value="TreeGrafter"/>
</dbReference>
<dbReference type="InterPro" id="IPR036374">
    <property type="entry name" value="OxRdtase_Mopterin-bd_sf"/>
</dbReference>
<dbReference type="Gene3D" id="3.90.420.10">
    <property type="entry name" value="Oxidoreductase, molybdopterin-binding domain"/>
    <property type="match status" value="1"/>
</dbReference>
<dbReference type="Proteomes" id="UP000527616">
    <property type="component" value="Unassembled WGS sequence"/>
</dbReference>
<dbReference type="InterPro" id="IPR000572">
    <property type="entry name" value="OxRdtase_Mopterin-bd_dom"/>
</dbReference>
<feature type="domain" description="Oxidoreductase molybdopterin-binding" evidence="2">
    <location>
        <begin position="243"/>
        <end position="389"/>
    </location>
</feature>
<dbReference type="RefSeq" id="WP_343045886.1">
    <property type="nucleotide sequence ID" value="NZ_JACBZS010000001.1"/>
</dbReference>
<evidence type="ECO:0000313" key="4">
    <source>
        <dbReference type="Proteomes" id="UP000527616"/>
    </source>
</evidence>
<accession>A0A7Z0IKT1</accession>
<comment type="caution">
    <text evidence="3">The sequence shown here is derived from an EMBL/GenBank/DDBJ whole genome shotgun (WGS) entry which is preliminary data.</text>
</comment>
<dbReference type="EMBL" id="JACBZS010000001">
    <property type="protein sequence ID" value="NYI70848.1"/>
    <property type="molecule type" value="Genomic_DNA"/>
</dbReference>
<dbReference type="PANTHER" id="PTHR19372">
    <property type="entry name" value="SULFITE REDUCTASE"/>
    <property type="match status" value="1"/>
</dbReference>
<dbReference type="SUPFAM" id="SSF81296">
    <property type="entry name" value="E set domains"/>
    <property type="match status" value="1"/>
</dbReference>
<feature type="transmembrane region" description="Helical" evidence="1">
    <location>
        <begin position="21"/>
        <end position="40"/>
    </location>
</feature>
<keyword evidence="1" id="KW-1133">Transmembrane helix</keyword>
<feature type="transmembrane region" description="Helical" evidence="1">
    <location>
        <begin position="171"/>
        <end position="192"/>
    </location>
</feature>
<dbReference type="GO" id="GO:0020037">
    <property type="term" value="F:heme binding"/>
    <property type="evidence" value="ECO:0007669"/>
    <property type="project" value="TreeGrafter"/>
</dbReference>
<keyword evidence="1" id="KW-0812">Transmembrane</keyword>
<keyword evidence="4" id="KW-1185">Reference proteome</keyword>
<evidence type="ECO:0000313" key="3">
    <source>
        <dbReference type="EMBL" id="NYI70848.1"/>
    </source>
</evidence>
<dbReference type="AlphaFoldDB" id="A0A7Z0IKT1"/>
<feature type="transmembrane region" description="Helical" evidence="1">
    <location>
        <begin position="110"/>
        <end position="128"/>
    </location>
</feature>
<dbReference type="GO" id="GO:0006790">
    <property type="term" value="P:sulfur compound metabolic process"/>
    <property type="evidence" value="ECO:0007669"/>
    <property type="project" value="TreeGrafter"/>
</dbReference>
<dbReference type="Gene3D" id="2.60.40.650">
    <property type="match status" value="1"/>
</dbReference>
<feature type="transmembrane region" description="Helical" evidence="1">
    <location>
        <begin position="134"/>
        <end position="159"/>
    </location>
</feature>
<proteinExistence type="predicted"/>
<feature type="transmembrane region" description="Helical" evidence="1">
    <location>
        <begin position="83"/>
        <end position="103"/>
    </location>
</feature>
<dbReference type="InterPro" id="IPR014756">
    <property type="entry name" value="Ig_E-set"/>
</dbReference>
<dbReference type="GO" id="GO:0008482">
    <property type="term" value="F:sulfite oxidase activity"/>
    <property type="evidence" value="ECO:0007669"/>
    <property type="project" value="TreeGrafter"/>
</dbReference>
<dbReference type="Pfam" id="PF00174">
    <property type="entry name" value="Oxidored_molyb"/>
    <property type="match status" value="1"/>
</dbReference>
<dbReference type="PANTHER" id="PTHR19372:SF7">
    <property type="entry name" value="SULFITE OXIDASE, MITOCHONDRIAL"/>
    <property type="match status" value="1"/>
</dbReference>
<sequence length="515" mass="53331">MQRVATQGPARPGRRDRATGAPGAAGWLAGILAAAAGLIASELVARLSGTVSPFVAVGNRAVDLSPTPVKEWAIATFDTADKAVLLGGALIVVLALAALAGAVAVRRFTAGMLIGVGLAALALLAVVFEPGGSAAALLPLAALVIVGLGALRLLVTAAAEPASGPDGRRRFLVRAGGVAAATAVGGLLLGVLPEPAATRVRRALRLPAPTRPAAAPPPALPVPELGPHIVPSDSFYRIDTALVVPDVDPADWTLRVTGLVDRPLTLSFADLLARPLVERRVTLACVSNPVGGDLIGNATWLGVPIAEILAEAGVQAGADAVKSTSADGWTCGTPLAALTDGRDALLAVGMNGEPLPAEHGFPVRMVVPGLYGYVSATKWLAELEVTRFADFAAYWTVRGWSEQGPVKTSCRIDVPRESQVPAGRVWLAGVAWAQHTGIDRVEVQIGDGPWQAAELADEDTIDTWRQWRLAWDAVPGEYRVTARATDRTGATQTSEVRGVLPDGATGWPSRTYRVA</sequence>
<organism evidence="3 4">
    <name type="scientific">Naumannella cuiyingiana</name>
    <dbReference type="NCBI Taxonomy" id="1347891"/>
    <lineage>
        <taxon>Bacteria</taxon>
        <taxon>Bacillati</taxon>
        <taxon>Actinomycetota</taxon>
        <taxon>Actinomycetes</taxon>
        <taxon>Propionibacteriales</taxon>
        <taxon>Propionibacteriaceae</taxon>
        <taxon>Naumannella</taxon>
    </lineage>
</organism>
<keyword evidence="1" id="KW-0472">Membrane</keyword>
<name>A0A7Z0IKT1_9ACTN</name>
<gene>
    <name evidence="3" type="ORF">GGQ54_001408</name>
</gene>
<evidence type="ECO:0000259" key="2">
    <source>
        <dbReference type="Pfam" id="PF00174"/>
    </source>
</evidence>
<evidence type="ECO:0000256" key="1">
    <source>
        <dbReference type="SAM" id="Phobius"/>
    </source>
</evidence>
<dbReference type="SUPFAM" id="SSF56524">
    <property type="entry name" value="Oxidoreductase molybdopterin-binding domain"/>
    <property type="match status" value="1"/>
</dbReference>
<reference evidence="3 4" key="1">
    <citation type="submission" date="2020-07" db="EMBL/GenBank/DDBJ databases">
        <title>Sequencing the genomes of 1000 actinobacteria strains.</title>
        <authorList>
            <person name="Klenk H.-P."/>
        </authorList>
    </citation>
    <scope>NUCLEOTIDE SEQUENCE [LARGE SCALE GENOMIC DNA]</scope>
    <source>
        <strain evidence="3 4">DSM 103164</strain>
    </source>
</reference>
<protein>
    <submittedName>
        <fullName evidence="3">DMSO/TMAO reductase YedYZ molybdopterin-dependent catalytic subunit</fullName>
    </submittedName>
</protein>